<evidence type="ECO:0000256" key="2">
    <source>
        <dbReference type="ARBA" id="ARBA00023002"/>
    </source>
</evidence>
<dbReference type="GO" id="GO:0008794">
    <property type="term" value="F:arsenate reductase (glutaredoxin) activity"/>
    <property type="evidence" value="ECO:0007669"/>
    <property type="project" value="UniProtKB-EC"/>
</dbReference>
<evidence type="ECO:0000256" key="1">
    <source>
        <dbReference type="ARBA" id="ARBA00007198"/>
    </source>
</evidence>
<dbReference type="InterPro" id="IPR036249">
    <property type="entry name" value="Thioredoxin-like_sf"/>
</dbReference>
<accession>A0ABS2C953</accession>
<keyword evidence="6" id="KW-1185">Reference proteome</keyword>
<dbReference type="EC" id="1.20.4.1" evidence="4"/>
<protein>
    <recommendedName>
        <fullName evidence="4">Arsenate reductase</fullName>
        <ecNumber evidence="4">1.20.4.1</ecNumber>
    </recommendedName>
</protein>
<dbReference type="PANTHER" id="PTHR30041:SF4">
    <property type="entry name" value="ARSENATE REDUCTASE"/>
    <property type="match status" value="1"/>
</dbReference>
<evidence type="ECO:0000256" key="3">
    <source>
        <dbReference type="PROSITE-ProRule" id="PRU01282"/>
    </source>
</evidence>
<dbReference type="PANTHER" id="PTHR30041">
    <property type="entry name" value="ARSENATE REDUCTASE"/>
    <property type="match status" value="1"/>
</dbReference>
<sequence length="114" mass="13018">MVILLHNPRCSKSREALAALEERGHTPTIRRYLDEPLSEAEVIELLKQLNLSPLGLVRQKEDLWRELSAGKILTDADIIDLLVQHPKLIERPILIYQNQAAIGRPLENLLELLN</sequence>
<dbReference type="SUPFAM" id="SSF52833">
    <property type="entry name" value="Thioredoxin-like"/>
    <property type="match status" value="1"/>
</dbReference>
<evidence type="ECO:0000313" key="6">
    <source>
        <dbReference type="Proteomes" id="UP001195660"/>
    </source>
</evidence>
<name>A0ABS2C953_9NEIS</name>
<evidence type="ECO:0000256" key="4">
    <source>
        <dbReference type="RuleBase" id="RU362029"/>
    </source>
</evidence>
<comment type="similarity">
    <text evidence="1 3 4">Belongs to the ArsC family.</text>
</comment>
<dbReference type="PROSITE" id="PS51353">
    <property type="entry name" value="ARSC"/>
    <property type="match status" value="1"/>
</dbReference>
<dbReference type="InterPro" id="IPR006659">
    <property type="entry name" value="Arsenate_reductase"/>
</dbReference>
<evidence type="ECO:0000313" key="5">
    <source>
        <dbReference type="EMBL" id="MBM5570663.1"/>
    </source>
</evidence>
<keyword evidence="2 4" id="KW-0560">Oxidoreductase</keyword>
<dbReference type="EMBL" id="WOFE01000001">
    <property type="protein sequence ID" value="MBM5570663.1"/>
    <property type="molecule type" value="Genomic_DNA"/>
</dbReference>
<dbReference type="NCBIfam" id="TIGR00014">
    <property type="entry name" value="arsC"/>
    <property type="match status" value="1"/>
</dbReference>
<comment type="caution">
    <text evidence="5">The sequence shown here is derived from an EMBL/GenBank/DDBJ whole genome shotgun (WGS) entry which is preliminary data.</text>
</comment>
<dbReference type="Pfam" id="PF03960">
    <property type="entry name" value="ArsC"/>
    <property type="match status" value="1"/>
</dbReference>
<dbReference type="Gene3D" id="3.40.30.10">
    <property type="entry name" value="Glutaredoxin"/>
    <property type="match status" value="1"/>
</dbReference>
<organism evidence="5 6">
    <name type="scientific">Deefgea chitinilytica</name>
    <dbReference type="NCBI Taxonomy" id="570276"/>
    <lineage>
        <taxon>Bacteria</taxon>
        <taxon>Pseudomonadati</taxon>
        <taxon>Pseudomonadota</taxon>
        <taxon>Betaproteobacteria</taxon>
        <taxon>Neisseriales</taxon>
        <taxon>Chitinibacteraceae</taxon>
        <taxon>Deefgea</taxon>
    </lineage>
</organism>
<reference evidence="5 6" key="1">
    <citation type="submission" date="2019-11" db="EMBL/GenBank/DDBJ databases">
        <title>Novel Deefgea species.</title>
        <authorList>
            <person name="Han J.-H."/>
        </authorList>
    </citation>
    <scope>NUCLEOTIDE SEQUENCE [LARGE SCALE GENOMIC DNA]</scope>
    <source>
        <strain evidence="5 6">LMG 24817</strain>
    </source>
</reference>
<dbReference type="Proteomes" id="UP001195660">
    <property type="component" value="Unassembled WGS sequence"/>
</dbReference>
<gene>
    <name evidence="5" type="primary">arsC</name>
    <name evidence="5" type="ORF">GM173_03610</name>
</gene>
<comment type="catalytic activity">
    <reaction evidence="4">
        <text>[glutaredoxin]-dithiol + arsenate + glutathione + H(+) = glutathionyl-S-S-[glutaredoxin] + arsenite + H2O</text>
        <dbReference type="Rhea" id="RHEA:22016"/>
        <dbReference type="Rhea" id="RHEA-COMP:10729"/>
        <dbReference type="Rhea" id="RHEA-COMP:17668"/>
        <dbReference type="ChEBI" id="CHEBI:15377"/>
        <dbReference type="ChEBI" id="CHEBI:15378"/>
        <dbReference type="ChEBI" id="CHEBI:29242"/>
        <dbReference type="ChEBI" id="CHEBI:29950"/>
        <dbReference type="ChEBI" id="CHEBI:48597"/>
        <dbReference type="ChEBI" id="CHEBI:57925"/>
        <dbReference type="ChEBI" id="CHEBI:146199"/>
        <dbReference type="EC" id="1.20.4.1"/>
    </reaction>
</comment>
<proteinExistence type="inferred from homology"/>
<dbReference type="InterPro" id="IPR006660">
    <property type="entry name" value="Arsenate_reductase-like"/>
</dbReference>
<dbReference type="CDD" id="cd03034">
    <property type="entry name" value="ArsC_ArsC"/>
    <property type="match status" value="1"/>
</dbReference>